<name>A0A9J6BPY9_POLVA</name>
<feature type="transmembrane region" description="Helical" evidence="1">
    <location>
        <begin position="74"/>
        <end position="92"/>
    </location>
</feature>
<dbReference type="EMBL" id="JADBJN010000003">
    <property type="protein sequence ID" value="KAG5671932.1"/>
    <property type="molecule type" value="Genomic_DNA"/>
</dbReference>
<feature type="transmembrane region" description="Helical" evidence="1">
    <location>
        <begin position="104"/>
        <end position="123"/>
    </location>
</feature>
<feature type="domain" description="Protein O-mannosyl-transferase C-terminal four TM" evidence="2">
    <location>
        <begin position="19"/>
        <end position="176"/>
    </location>
</feature>
<proteinExistence type="predicted"/>
<reference evidence="3" key="1">
    <citation type="submission" date="2021-03" db="EMBL/GenBank/DDBJ databases">
        <title>Chromosome level genome of the anhydrobiotic midge Polypedilum vanderplanki.</title>
        <authorList>
            <person name="Yoshida Y."/>
            <person name="Kikawada T."/>
            <person name="Gusev O."/>
        </authorList>
    </citation>
    <scope>NUCLEOTIDE SEQUENCE</scope>
    <source>
        <strain evidence="3">NIAS01</strain>
        <tissue evidence="3">Whole body or cell culture</tissue>
    </source>
</reference>
<evidence type="ECO:0000259" key="2">
    <source>
        <dbReference type="Pfam" id="PF16192"/>
    </source>
</evidence>
<gene>
    <name evidence="3" type="ORF">PVAND_002100</name>
</gene>
<keyword evidence="1" id="KW-0812">Transmembrane</keyword>
<dbReference type="PANTHER" id="PTHR10050">
    <property type="entry name" value="DOLICHYL-PHOSPHATE-MANNOSE--PROTEIN MANNOSYLTRANSFERASE"/>
    <property type="match status" value="1"/>
</dbReference>
<organism evidence="3 4">
    <name type="scientific">Polypedilum vanderplanki</name>
    <name type="common">Sleeping chironomid midge</name>
    <dbReference type="NCBI Taxonomy" id="319348"/>
    <lineage>
        <taxon>Eukaryota</taxon>
        <taxon>Metazoa</taxon>
        <taxon>Ecdysozoa</taxon>
        <taxon>Arthropoda</taxon>
        <taxon>Hexapoda</taxon>
        <taxon>Insecta</taxon>
        <taxon>Pterygota</taxon>
        <taxon>Neoptera</taxon>
        <taxon>Endopterygota</taxon>
        <taxon>Diptera</taxon>
        <taxon>Nematocera</taxon>
        <taxon>Chironomoidea</taxon>
        <taxon>Chironomidae</taxon>
        <taxon>Chironominae</taxon>
        <taxon>Polypedilum</taxon>
        <taxon>Polypedilum</taxon>
    </lineage>
</organism>
<dbReference type="GO" id="GO:0004169">
    <property type="term" value="F:dolichyl-phosphate-mannose-protein mannosyltransferase activity"/>
    <property type="evidence" value="ECO:0007669"/>
    <property type="project" value="TreeGrafter"/>
</dbReference>
<dbReference type="PANTHER" id="PTHR10050:SF46">
    <property type="entry name" value="PROTEIN O-MANNOSYL-TRANSFERASE 2"/>
    <property type="match status" value="1"/>
</dbReference>
<evidence type="ECO:0000313" key="4">
    <source>
        <dbReference type="Proteomes" id="UP001107558"/>
    </source>
</evidence>
<keyword evidence="4" id="KW-1185">Reference proteome</keyword>
<dbReference type="InterPro" id="IPR027005">
    <property type="entry name" value="PMT-like"/>
</dbReference>
<evidence type="ECO:0000313" key="3">
    <source>
        <dbReference type="EMBL" id="KAG5671932.1"/>
    </source>
</evidence>
<dbReference type="InterPro" id="IPR032421">
    <property type="entry name" value="PMT_4TMC"/>
</dbReference>
<feature type="transmembrane region" description="Helical" evidence="1">
    <location>
        <begin position="32"/>
        <end position="53"/>
    </location>
</feature>
<dbReference type="Proteomes" id="UP001107558">
    <property type="component" value="Chromosome 3"/>
</dbReference>
<dbReference type="Pfam" id="PF16192">
    <property type="entry name" value="PMT_4TMC"/>
    <property type="match status" value="1"/>
</dbReference>
<protein>
    <recommendedName>
        <fullName evidence="2">Protein O-mannosyl-transferase C-terminal four TM domain-containing protein</fullName>
    </recommendedName>
</protein>
<keyword evidence="1" id="KW-0472">Membrane</keyword>
<accession>A0A9J6BPY9</accession>
<evidence type="ECO:0000256" key="1">
    <source>
        <dbReference type="SAM" id="Phobius"/>
    </source>
</evidence>
<feature type="transmembrane region" description="Helical" evidence="1">
    <location>
        <begin position="135"/>
        <end position="157"/>
    </location>
</feature>
<sequence length="178" mass="21119">MLIIYFFHSHLFLQGQYFSGGNYRIYLLGNPIIWWSNLVFLALFLLTYFIAAVKQQRGFDDNENSDNKENKWRSLGAGSWLFIGWILHYLPFWAMGRVLYFHHYFPAVIFNSMLTGVMFNYLIQRMPNWIKQIALGTILGIILYSFKLFYPLAYGFADASTEKNSTMHGLRWMDSWEF</sequence>
<comment type="caution">
    <text evidence="3">The sequence shown here is derived from an EMBL/GenBank/DDBJ whole genome shotgun (WGS) entry which is preliminary data.</text>
</comment>
<keyword evidence="1" id="KW-1133">Transmembrane helix</keyword>
<dbReference type="AlphaFoldDB" id="A0A9J6BPY9"/>
<dbReference type="GO" id="GO:0005783">
    <property type="term" value="C:endoplasmic reticulum"/>
    <property type="evidence" value="ECO:0007669"/>
    <property type="project" value="TreeGrafter"/>
</dbReference>
<dbReference type="OrthoDB" id="5561486at2759"/>